<dbReference type="Proteomes" id="UP001501475">
    <property type="component" value="Unassembled WGS sequence"/>
</dbReference>
<keyword evidence="1" id="KW-0812">Transmembrane</keyword>
<accession>A0ABN2KIY8</accession>
<feature type="transmembrane region" description="Helical" evidence="1">
    <location>
        <begin position="30"/>
        <end position="52"/>
    </location>
</feature>
<keyword evidence="3" id="KW-1185">Reference proteome</keyword>
<comment type="caution">
    <text evidence="2">The sequence shown here is derived from an EMBL/GenBank/DDBJ whole genome shotgun (WGS) entry which is preliminary data.</text>
</comment>
<name>A0ABN2KIY8_9MICO</name>
<protein>
    <submittedName>
        <fullName evidence="2">Uncharacterized protein</fullName>
    </submittedName>
</protein>
<reference evidence="2 3" key="1">
    <citation type="journal article" date="2019" name="Int. J. Syst. Evol. Microbiol.">
        <title>The Global Catalogue of Microorganisms (GCM) 10K type strain sequencing project: providing services to taxonomists for standard genome sequencing and annotation.</title>
        <authorList>
            <consortium name="The Broad Institute Genomics Platform"/>
            <consortium name="The Broad Institute Genome Sequencing Center for Infectious Disease"/>
            <person name="Wu L."/>
            <person name="Ma J."/>
        </authorList>
    </citation>
    <scope>NUCLEOTIDE SEQUENCE [LARGE SCALE GENOMIC DNA]</scope>
    <source>
        <strain evidence="2 3">JCM 15591</strain>
    </source>
</reference>
<organism evidence="2 3">
    <name type="scientific">Nostocoides vanveenii</name>
    <dbReference type="NCBI Taxonomy" id="330835"/>
    <lineage>
        <taxon>Bacteria</taxon>
        <taxon>Bacillati</taxon>
        <taxon>Actinomycetota</taxon>
        <taxon>Actinomycetes</taxon>
        <taxon>Micrococcales</taxon>
        <taxon>Intrasporangiaceae</taxon>
        <taxon>Nostocoides</taxon>
    </lineage>
</organism>
<evidence type="ECO:0000313" key="3">
    <source>
        <dbReference type="Proteomes" id="UP001501475"/>
    </source>
</evidence>
<proteinExistence type="predicted"/>
<dbReference type="EMBL" id="BAAAPN010000041">
    <property type="protein sequence ID" value="GAA1757349.1"/>
    <property type="molecule type" value="Genomic_DNA"/>
</dbReference>
<gene>
    <name evidence="2" type="ORF">GCM10009810_16020</name>
</gene>
<sequence>MAPLATILGLLLVVLACTRGLRLAAAIYTLAAALLFATSAVATAAVGAGATMRCCAA</sequence>
<dbReference type="RefSeq" id="WP_344064546.1">
    <property type="nucleotide sequence ID" value="NZ_BAAAPN010000041.1"/>
</dbReference>
<evidence type="ECO:0000256" key="1">
    <source>
        <dbReference type="SAM" id="Phobius"/>
    </source>
</evidence>
<keyword evidence="1" id="KW-0472">Membrane</keyword>
<evidence type="ECO:0000313" key="2">
    <source>
        <dbReference type="EMBL" id="GAA1757349.1"/>
    </source>
</evidence>
<keyword evidence="1" id="KW-1133">Transmembrane helix</keyword>